<dbReference type="VEuPathDB" id="PiroplasmaDB:TA07162"/>
<reference evidence="3" key="1">
    <citation type="submission" date="2018-07" db="EMBL/GenBank/DDBJ databases">
        <authorList>
            <person name="Quirk P.G."/>
            <person name="Krulwich T.A."/>
        </authorList>
    </citation>
    <scope>NUCLEOTIDE SEQUENCE</scope>
    <source>
        <strain evidence="3">Anand</strain>
    </source>
</reference>
<gene>
    <name evidence="2" type="ORF">TAT_000314100</name>
    <name evidence="3" type="ORF">TAV_000314000</name>
</gene>
<evidence type="ECO:0000256" key="1">
    <source>
        <dbReference type="SAM" id="MobiDB-lite"/>
    </source>
</evidence>
<dbReference type="AlphaFoldDB" id="A0A3B0MZR1"/>
<dbReference type="EMBL" id="UIVS01000004">
    <property type="protein sequence ID" value="SVP94792.1"/>
    <property type="molecule type" value="Genomic_DNA"/>
</dbReference>
<organism evidence="3">
    <name type="scientific">Theileria annulata</name>
    <dbReference type="NCBI Taxonomy" id="5874"/>
    <lineage>
        <taxon>Eukaryota</taxon>
        <taxon>Sar</taxon>
        <taxon>Alveolata</taxon>
        <taxon>Apicomplexa</taxon>
        <taxon>Aconoidasida</taxon>
        <taxon>Piroplasmida</taxon>
        <taxon>Theileriidae</taxon>
        <taxon>Theileria</taxon>
    </lineage>
</organism>
<accession>A0A3B0MZR1</accession>
<evidence type="ECO:0000313" key="2">
    <source>
        <dbReference type="EMBL" id="SVP94140.1"/>
    </source>
</evidence>
<protein>
    <submittedName>
        <fullName evidence="3">Uncharacterized protein</fullName>
    </submittedName>
</protein>
<sequence length="203" mass="23478">MPLKCPYKACISIFLLSFNVAESRRYSNVRVLDIYPTAKNPYFIKEAYKYEDAVFYVYYPAYTYRVSHVVYYREIIWSWRHNINSSLCYVIANYTYKGQDALFVNVVLVSGNYGENIINCPDLKKEIASTYKSLKLAHEDSETISEDQLEFFQLLAEIFNINLLGTNNQPQTQQSRTVSNNGTQQHSPTVSNNQTRVSTPEGQ</sequence>
<feature type="region of interest" description="Disordered" evidence="1">
    <location>
        <begin position="170"/>
        <end position="203"/>
    </location>
</feature>
<proteinExistence type="predicted"/>
<evidence type="ECO:0000313" key="3">
    <source>
        <dbReference type="EMBL" id="SVP94792.1"/>
    </source>
</evidence>
<dbReference type="EMBL" id="UIVT01000004">
    <property type="protein sequence ID" value="SVP94140.1"/>
    <property type="molecule type" value="Genomic_DNA"/>
</dbReference>
<name>A0A3B0MZR1_THEAN</name>